<name>A0A1E8CI46_9GAMM</name>
<dbReference type="CDD" id="cd01949">
    <property type="entry name" value="GGDEF"/>
    <property type="match status" value="1"/>
</dbReference>
<dbReference type="PANTHER" id="PTHR45138">
    <property type="entry name" value="REGULATORY COMPONENTS OF SENSORY TRANSDUCTION SYSTEM"/>
    <property type="match status" value="1"/>
</dbReference>
<dbReference type="Pfam" id="PF00990">
    <property type="entry name" value="GGDEF"/>
    <property type="match status" value="1"/>
</dbReference>
<protein>
    <recommendedName>
        <fullName evidence="2">diguanylate cyclase</fullName>
        <ecNumber evidence="2">2.7.7.65</ecNumber>
    </recommendedName>
</protein>
<dbReference type="OrthoDB" id="9812260at2"/>
<feature type="transmembrane region" description="Helical" evidence="5">
    <location>
        <begin position="124"/>
        <end position="141"/>
    </location>
</feature>
<proteinExistence type="predicted"/>
<keyword evidence="4" id="KW-0175">Coiled coil</keyword>
<dbReference type="InterPro" id="IPR043128">
    <property type="entry name" value="Rev_trsase/Diguanyl_cyclase"/>
</dbReference>
<organism evidence="7 8">
    <name type="scientific">Pseudohongiella acticola</name>
    <dbReference type="NCBI Taxonomy" id="1524254"/>
    <lineage>
        <taxon>Bacteria</taxon>
        <taxon>Pseudomonadati</taxon>
        <taxon>Pseudomonadota</taxon>
        <taxon>Gammaproteobacteria</taxon>
        <taxon>Pseudomonadales</taxon>
        <taxon>Pseudohongiellaceae</taxon>
        <taxon>Pseudohongiella</taxon>
    </lineage>
</organism>
<dbReference type="AlphaFoldDB" id="A0A1E8CI46"/>
<dbReference type="InterPro" id="IPR050469">
    <property type="entry name" value="Diguanylate_Cyclase"/>
</dbReference>
<dbReference type="Gene3D" id="3.30.70.270">
    <property type="match status" value="1"/>
</dbReference>
<dbReference type="SMART" id="SM00267">
    <property type="entry name" value="GGDEF"/>
    <property type="match status" value="1"/>
</dbReference>
<feature type="coiled-coil region" evidence="4">
    <location>
        <begin position="198"/>
        <end position="228"/>
    </location>
</feature>
<evidence type="ECO:0000256" key="2">
    <source>
        <dbReference type="ARBA" id="ARBA00012528"/>
    </source>
</evidence>
<dbReference type="SUPFAM" id="SSF55073">
    <property type="entry name" value="Nucleotide cyclase"/>
    <property type="match status" value="1"/>
</dbReference>
<dbReference type="GO" id="GO:0052621">
    <property type="term" value="F:diguanylate cyclase activity"/>
    <property type="evidence" value="ECO:0007669"/>
    <property type="project" value="UniProtKB-EC"/>
</dbReference>
<feature type="transmembrane region" description="Helical" evidence="5">
    <location>
        <begin position="97"/>
        <end position="118"/>
    </location>
</feature>
<dbReference type="InterPro" id="IPR029787">
    <property type="entry name" value="Nucleotide_cyclase"/>
</dbReference>
<feature type="transmembrane region" description="Helical" evidence="5">
    <location>
        <begin position="148"/>
        <end position="167"/>
    </location>
</feature>
<dbReference type="FunFam" id="3.30.70.270:FF:000001">
    <property type="entry name" value="Diguanylate cyclase domain protein"/>
    <property type="match status" value="1"/>
</dbReference>
<evidence type="ECO:0000313" key="8">
    <source>
        <dbReference type="Proteomes" id="UP000175669"/>
    </source>
</evidence>
<reference evidence="8" key="1">
    <citation type="submission" date="2016-07" db="EMBL/GenBank/DDBJ databases">
        <authorList>
            <person name="Florea S."/>
            <person name="Webb J.S."/>
            <person name="Jaromczyk J."/>
            <person name="Schardl C.L."/>
        </authorList>
    </citation>
    <scope>NUCLEOTIDE SEQUENCE [LARGE SCALE GENOMIC DNA]</scope>
    <source>
        <strain evidence="8">KCTC 42131</strain>
    </source>
</reference>
<dbReference type="PROSITE" id="PS50887">
    <property type="entry name" value="GGDEF"/>
    <property type="match status" value="1"/>
</dbReference>
<evidence type="ECO:0000256" key="3">
    <source>
        <dbReference type="ARBA" id="ARBA00034247"/>
    </source>
</evidence>
<keyword evidence="5" id="KW-1133">Transmembrane helix</keyword>
<feature type="domain" description="GGDEF" evidence="6">
    <location>
        <begin position="263"/>
        <end position="396"/>
    </location>
</feature>
<sequence length="397" mass="44902">MVDTKINNFAISRWRAEFVDPAMERAYHLHVEADVAQFLARALKLWALLLTVFAWADWLQLGNSPGFYILSGLRMAHVCLLLCLAFVLPLKPHWATWGWPVTIVAIAGYPLFFAYPYIMPDTGAMGLAIMMMMLLSVYVFVPNRLGLTNLVALIGFAMVIFNSIIAGATLSQLILVTIVLAWPVSIGYAAAHRINTGNRKAFRALRLAENTNLELEEEMTRRKTLEVELQRQALTDPLTGLSNRRQYELLFRRELERHRRHGTRLAMGMIDLDHFKRINDEHGHEFGDQVLRTVAETLQEPLRSCDILGRFGGEEFILILPEASLQQGIEVAERMRKALRSAAVIKDGKTIHITATFAITEVCDKDENISDLIRRADEALYEGKRDGRDRVMEAAAA</sequence>
<dbReference type="PANTHER" id="PTHR45138:SF9">
    <property type="entry name" value="DIGUANYLATE CYCLASE DGCM-RELATED"/>
    <property type="match status" value="1"/>
</dbReference>
<comment type="cofactor">
    <cofactor evidence="1">
        <name>Mg(2+)</name>
        <dbReference type="ChEBI" id="CHEBI:18420"/>
    </cofactor>
</comment>
<evidence type="ECO:0000256" key="1">
    <source>
        <dbReference type="ARBA" id="ARBA00001946"/>
    </source>
</evidence>
<dbReference type="EC" id="2.7.7.65" evidence="2"/>
<dbReference type="EMBL" id="MASR01000001">
    <property type="protein sequence ID" value="OFE12074.1"/>
    <property type="molecule type" value="Genomic_DNA"/>
</dbReference>
<keyword evidence="5" id="KW-0472">Membrane</keyword>
<dbReference type="InterPro" id="IPR000160">
    <property type="entry name" value="GGDEF_dom"/>
</dbReference>
<evidence type="ECO:0000259" key="6">
    <source>
        <dbReference type="PROSITE" id="PS50887"/>
    </source>
</evidence>
<dbReference type="STRING" id="1524254.PHACT_02105"/>
<dbReference type="RefSeq" id="WP_070115698.1">
    <property type="nucleotide sequence ID" value="NZ_MASR01000001.1"/>
</dbReference>
<keyword evidence="8" id="KW-1185">Reference proteome</keyword>
<evidence type="ECO:0000256" key="4">
    <source>
        <dbReference type="SAM" id="Coils"/>
    </source>
</evidence>
<dbReference type="NCBIfam" id="TIGR00254">
    <property type="entry name" value="GGDEF"/>
    <property type="match status" value="1"/>
</dbReference>
<evidence type="ECO:0000313" key="7">
    <source>
        <dbReference type="EMBL" id="OFE12074.1"/>
    </source>
</evidence>
<feature type="transmembrane region" description="Helical" evidence="5">
    <location>
        <begin position="173"/>
        <end position="191"/>
    </location>
</feature>
<feature type="transmembrane region" description="Helical" evidence="5">
    <location>
        <begin position="67"/>
        <end position="90"/>
    </location>
</feature>
<accession>A0A1E8CI46</accession>
<comment type="caution">
    <text evidence="7">The sequence shown here is derived from an EMBL/GenBank/DDBJ whole genome shotgun (WGS) entry which is preliminary data.</text>
</comment>
<comment type="catalytic activity">
    <reaction evidence="3">
        <text>2 GTP = 3',3'-c-di-GMP + 2 diphosphate</text>
        <dbReference type="Rhea" id="RHEA:24898"/>
        <dbReference type="ChEBI" id="CHEBI:33019"/>
        <dbReference type="ChEBI" id="CHEBI:37565"/>
        <dbReference type="ChEBI" id="CHEBI:58805"/>
        <dbReference type="EC" id="2.7.7.65"/>
    </reaction>
</comment>
<feature type="transmembrane region" description="Helical" evidence="5">
    <location>
        <begin position="45"/>
        <end position="61"/>
    </location>
</feature>
<dbReference type="Proteomes" id="UP000175669">
    <property type="component" value="Unassembled WGS sequence"/>
</dbReference>
<evidence type="ECO:0000256" key="5">
    <source>
        <dbReference type="SAM" id="Phobius"/>
    </source>
</evidence>
<gene>
    <name evidence="7" type="ORF">PHACT_02105</name>
</gene>
<keyword evidence="5" id="KW-0812">Transmembrane</keyword>